<dbReference type="PANTHER" id="PTHR43158:SF10">
    <property type="entry name" value="ABC TRANSPORTER ATP-BINDING PROTEIN YTRB"/>
    <property type="match status" value="1"/>
</dbReference>
<sequence length="295" mass="33653">MSEVISIQNLCKKFGKNQVLDNVNLNISSGVVYALVGKNGVGKTTLLRTLLGLSHPTSGQSTVFGLDSQRDDWKIRQQVGYVADGLQMYEWMTVKEILWFVSRFYPTWDSNYEKELAEKFTLNYKAKIKTLSRGFKSKLLLTMAMAHRPKLLILDEATAGLDVAVRREFLDCVVDTVEKEDHTVVISSHLLQDVERIADQIGFLQNGKIHKTYSVEELKNTFRKIQVSFDVLPESIDLEGVLHQQQLGREYMLTVRDYSSTHEQQLRDMGAKEVRAVHMSLEDVFVECLTEEATI</sequence>
<dbReference type="CDD" id="cd03230">
    <property type="entry name" value="ABC_DR_subfamily_A"/>
    <property type="match status" value="1"/>
</dbReference>
<feature type="domain" description="ABC transporter" evidence="3">
    <location>
        <begin position="5"/>
        <end position="231"/>
    </location>
</feature>
<protein>
    <submittedName>
        <fullName evidence="4">Multidrug ABC transporter ATP-binding protein</fullName>
    </submittedName>
</protein>
<dbReference type="Proteomes" id="UP000326354">
    <property type="component" value="Chromosome"/>
</dbReference>
<dbReference type="Gene3D" id="3.40.50.300">
    <property type="entry name" value="P-loop containing nucleotide triphosphate hydrolases"/>
    <property type="match status" value="1"/>
</dbReference>
<evidence type="ECO:0000256" key="2">
    <source>
        <dbReference type="ARBA" id="ARBA00022840"/>
    </source>
</evidence>
<name>A0A5S9F2B2_UABAM</name>
<dbReference type="InterPro" id="IPR027417">
    <property type="entry name" value="P-loop_NTPase"/>
</dbReference>
<dbReference type="InterPro" id="IPR003439">
    <property type="entry name" value="ABC_transporter-like_ATP-bd"/>
</dbReference>
<evidence type="ECO:0000313" key="4">
    <source>
        <dbReference type="EMBL" id="BBM83282.1"/>
    </source>
</evidence>
<dbReference type="GO" id="GO:0005524">
    <property type="term" value="F:ATP binding"/>
    <property type="evidence" value="ECO:0007669"/>
    <property type="project" value="UniProtKB-KW"/>
</dbReference>
<dbReference type="PROSITE" id="PS50893">
    <property type="entry name" value="ABC_TRANSPORTER_2"/>
    <property type="match status" value="1"/>
</dbReference>
<dbReference type="RefSeq" id="WP_151967488.1">
    <property type="nucleotide sequence ID" value="NZ_AP019860.1"/>
</dbReference>
<keyword evidence="5" id="KW-1185">Reference proteome</keyword>
<evidence type="ECO:0000313" key="5">
    <source>
        <dbReference type="Proteomes" id="UP000326354"/>
    </source>
</evidence>
<proteinExistence type="predicted"/>
<dbReference type="KEGG" id="uam:UABAM_01633"/>
<dbReference type="PANTHER" id="PTHR43158">
    <property type="entry name" value="SKFA PEPTIDE EXPORT ATP-BINDING PROTEIN SKFE"/>
    <property type="match status" value="1"/>
</dbReference>
<keyword evidence="1" id="KW-0547">Nucleotide-binding</keyword>
<accession>A0A5S9F2B2</accession>
<dbReference type="AlphaFoldDB" id="A0A5S9F2B2"/>
<dbReference type="OrthoDB" id="9795548at2"/>
<gene>
    <name evidence="4" type="ORF">UABAM_01633</name>
</gene>
<evidence type="ECO:0000256" key="1">
    <source>
        <dbReference type="ARBA" id="ARBA00022741"/>
    </source>
</evidence>
<keyword evidence="2 4" id="KW-0067">ATP-binding</keyword>
<evidence type="ECO:0000259" key="3">
    <source>
        <dbReference type="PROSITE" id="PS50893"/>
    </source>
</evidence>
<dbReference type="Pfam" id="PF00005">
    <property type="entry name" value="ABC_tran"/>
    <property type="match status" value="1"/>
</dbReference>
<reference evidence="4 5" key="1">
    <citation type="submission" date="2019-08" db="EMBL/GenBank/DDBJ databases">
        <title>Complete genome sequence of Candidatus Uab amorphum.</title>
        <authorList>
            <person name="Shiratori T."/>
            <person name="Suzuki S."/>
            <person name="Kakizawa Y."/>
            <person name="Ishida K."/>
        </authorList>
    </citation>
    <scope>NUCLEOTIDE SEQUENCE [LARGE SCALE GENOMIC DNA]</scope>
    <source>
        <strain evidence="4 5">SRT547</strain>
    </source>
</reference>
<dbReference type="GO" id="GO:0016887">
    <property type="term" value="F:ATP hydrolysis activity"/>
    <property type="evidence" value="ECO:0007669"/>
    <property type="project" value="InterPro"/>
</dbReference>
<dbReference type="SUPFAM" id="SSF52540">
    <property type="entry name" value="P-loop containing nucleoside triphosphate hydrolases"/>
    <property type="match status" value="1"/>
</dbReference>
<dbReference type="InterPro" id="IPR003593">
    <property type="entry name" value="AAA+_ATPase"/>
</dbReference>
<dbReference type="EMBL" id="AP019860">
    <property type="protein sequence ID" value="BBM83282.1"/>
    <property type="molecule type" value="Genomic_DNA"/>
</dbReference>
<dbReference type="SMART" id="SM00382">
    <property type="entry name" value="AAA"/>
    <property type="match status" value="1"/>
</dbReference>
<organism evidence="4 5">
    <name type="scientific">Uabimicrobium amorphum</name>
    <dbReference type="NCBI Taxonomy" id="2596890"/>
    <lineage>
        <taxon>Bacteria</taxon>
        <taxon>Pseudomonadati</taxon>
        <taxon>Planctomycetota</taxon>
        <taxon>Candidatus Uabimicrobiia</taxon>
        <taxon>Candidatus Uabimicrobiales</taxon>
        <taxon>Candidatus Uabimicrobiaceae</taxon>
        <taxon>Candidatus Uabimicrobium</taxon>
    </lineage>
</organism>